<protein>
    <recommendedName>
        <fullName evidence="6">ATP-dependent DNA helicase RecQ</fullName>
    </recommendedName>
    <alternativeName>
        <fullName evidence="7">DNA 3'-5' helicase RecQ</fullName>
    </alternativeName>
</protein>
<dbReference type="OrthoDB" id="9763310at2"/>
<dbReference type="PANTHER" id="PTHR13710:SF84">
    <property type="entry name" value="ATP-DEPENDENT DNA HELICASE RECS-RELATED"/>
    <property type="match status" value="1"/>
</dbReference>
<dbReference type="Proteomes" id="UP000626244">
    <property type="component" value="Unassembled WGS sequence"/>
</dbReference>
<evidence type="ECO:0000256" key="7">
    <source>
        <dbReference type="ARBA" id="ARBA00044550"/>
    </source>
</evidence>
<name>A0A8J3ADE7_9BACI</name>
<keyword evidence="3 10" id="KW-0347">Helicase</keyword>
<evidence type="ECO:0000256" key="2">
    <source>
        <dbReference type="ARBA" id="ARBA00022801"/>
    </source>
</evidence>
<keyword evidence="2" id="KW-0378">Hydrolase</keyword>
<dbReference type="SMART" id="SM00487">
    <property type="entry name" value="DEXDc"/>
    <property type="match status" value="1"/>
</dbReference>
<accession>A0A8J3ADE7</accession>
<organism evidence="10 11">
    <name type="scientific">Gottfriedia solisilvae</name>
    <dbReference type="NCBI Taxonomy" id="1516104"/>
    <lineage>
        <taxon>Bacteria</taxon>
        <taxon>Bacillati</taxon>
        <taxon>Bacillota</taxon>
        <taxon>Bacilli</taxon>
        <taxon>Bacillales</taxon>
        <taxon>Bacillaceae</taxon>
        <taxon>Gottfriedia</taxon>
    </lineage>
</organism>
<dbReference type="GO" id="GO:0005524">
    <property type="term" value="F:ATP binding"/>
    <property type="evidence" value="ECO:0007669"/>
    <property type="project" value="UniProtKB-KW"/>
</dbReference>
<dbReference type="InterPro" id="IPR027417">
    <property type="entry name" value="P-loop_NTPase"/>
</dbReference>
<dbReference type="InterPro" id="IPR011545">
    <property type="entry name" value="DEAD/DEAH_box_helicase_dom"/>
</dbReference>
<dbReference type="InterPro" id="IPR002464">
    <property type="entry name" value="DNA/RNA_helicase_DEAH_CS"/>
</dbReference>
<dbReference type="PROSITE" id="PS51194">
    <property type="entry name" value="HELICASE_CTER"/>
    <property type="match status" value="1"/>
</dbReference>
<dbReference type="InterPro" id="IPR014001">
    <property type="entry name" value="Helicase_ATP-bd"/>
</dbReference>
<dbReference type="AlphaFoldDB" id="A0A8J3ADE7"/>
<dbReference type="SUPFAM" id="SSF52540">
    <property type="entry name" value="P-loop containing nucleoside triphosphate hydrolases"/>
    <property type="match status" value="1"/>
</dbReference>
<gene>
    <name evidence="10" type="ORF">GCM10007380_11710</name>
</gene>
<dbReference type="GO" id="GO:0006310">
    <property type="term" value="P:DNA recombination"/>
    <property type="evidence" value="ECO:0007669"/>
    <property type="project" value="InterPro"/>
</dbReference>
<dbReference type="InterPro" id="IPR032284">
    <property type="entry name" value="RecQ_Zn-bd"/>
</dbReference>
<keyword evidence="11" id="KW-1185">Reference proteome</keyword>
<dbReference type="EMBL" id="BMHB01000001">
    <property type="protein sequence ID" value="GGI12207.1"/>
    <property type="molecule type" value="Genomic_DNA"/>
</dbReference>
<keyword evidence="5" id="KW-0238">DNA-binding</keyword>
<evidence type="ECO:0000256" key="6">
    <source>
        <dbReference type="ARBA" id="ARBA00044535"/>
    </source>
</evidence>
<dbReference type="GO" id="GO:0030894">
    <property type="term" value="C:replisome"/>
    <property type="evidence" value="ECO:0007669"/>
    <property type="project" value="TreeGrafter"/>
</dbReference>
<dbReference type="PANTHER" id="PTHR13710">
    <property type="entry name" value="DNA HELICASE RECQ FAMILY MEMBER"/>
    <property type="match status" value="1"/>
</dbReference>
<comment type="caution">
    <text evidence="10">The sequence shown here is derived from an EMBL/GenBank/DDBJ whole genome shotgun (WGS) entry which is preliminary data.</text>
</comment>
<dbReference type="SMART" id="SM00490">
    <property type="entry name" value="HELICc"/>
    <property type="match status" value="1"/>
</dbReference>
<evidence type="ECO:0000313" key="11">
    <source>
        <dbReference type="Proteomes" id="UP000626244"/>
    </source>
</evidence>
<dbReference type="GO" id="GO:0003677">
    <property type="term" value="F:DNA binding"/>
    <property type="evidence" value="ECO:0007669"/>
    <property type="project" value="UniProtKB-KW"/>
</dbReference>
<sequence length="506" mass="58931">MELKQLLKEKFGYESFRKNQHDIINDLIHQKDVLAMLPTGGGKSLLYQFSGLLLPGLVVIVSPLLSLMEDQVEQLRAFGEKRVIALNSFRSFEQKKHLLQNLQSYKYIFVSPEMLQNQFLIQKLSQVKVSLFVVDEAHCISQWGHDFRPEYKALGEIKERLLNPTVLALTATATENVRNEIISTLKLDFVQTYIESVNRENIAIHIEHIESEEEKIEQLIYYVKHLNGPGIIYCGTRSMCENISRIVNESMNCRVAYYHGGMDQEQRILIQQQFIQNQIDLIVCTSAFGMGINKPNVRFVIHLGYPSNIENYLQEIGRAGRDGEPSVAILFVSENDHDLPLRLIEDELLSMFQLESFFSYVKKLNESIILLTDHLIANWKATFQFSDIQWQTLFNELNKSNIIEDNQLFTDRVNMHFLKELERMINERRNVKYVKLKSMKDFLASTTCYRENYLSVFNESLTSRPINCCNHCGFSFEQYFSNVSNKSKDDVYTYSWEEDLRKKLGL</sequence>
<dbReference type="GO" id="GO:0006281">
    <property type="term" value="P:DNA repair"/>
    <property type="evidence" value="ECO:0007669"/>
    <property type="project" value="TreeGrafter"/>
</dbReference>
<dbReference type="Pfam" id="PF00270">
    <property type="entry name" value="DEAD"/>
    <property type="match status" value="1"/>
</dbReference>
<dbReference type="GO" id="GO:0005737">
    <property type="term" value="C:cytoplasm"/>
    <property type="evidence" value="ECO:0007669"/>
    <property type="project" value="TreeGrafter"/>
</dbReference>
<reference evidence="11" key="1">
    <citation type="journal article" date="2019" name="Int. J. Syst. Evol. Microbiol.">
        <title>The Global Catalogue of Microorganisms (GCM) 10K type strain sequencing project: providing services to taxonomists for standard genome sequencing and annotation.</title>
        <authorList>
            <consortium name="The Broad Institute Genomics Platform"/>
            <consortium name="The Broad Institute Genome Sequencing Center for Infectious Disease"/>
            <person name="Wu L."/>
            <person name="Ma J."/>
        </authorList>
    </citation>
    <scope>NUCLEOTIDE SEQUENCE [LARGE SCALE GENOMIC DNA]</scope>
    <source>
        <strain evidence="11">CGMCC 1.14993</strain>
    </source>
</reference>
<dbReference type="GO" id="GO:0043138">
    <property type="term" value="F:3'-5' DNA helicase activity"/>
    <property type="evidence" value="ECO:0007669"/>
    <property type="project" value="TreeGrafter"/>
</dbReference>
<evidence type="ECO:0000259" key="9">
    <source>
        <dbReference type="PROSITE" id="PS51194"/>
    </source>
</evidence>
<evidence type="ECO:0000259" key="8">
    <source>
        <dbReference type="PROSITE" id="PS51192"/>
    </source>
</evidence>
<feature type="domain" description="Helicase C-terminal" evidence="9">
    <location>
        <begin position="215"/>
        <end position="365"/>
    </location>
</feature>
<evidence type="ECO:0000313" key="10">
    <source>
        <dbReference type="EMBL" id="GGI12207.1"/>
    </source>
</evidence>
<evidence type="ECO:0000256" key="5">
    <source>
        <dbReference type="ARBA" id="ARBA00023125"/>
    </source>
</evidence>
<dbReference type="GO" id="GO:0009378">
    <property type="term" value="F:four-way junction helicase activity"/>
    <property type="evidence" value="ECO:0007669"/>
    <property type="project" value="TreeGrafter"/>
</dbReference>
<evidence type="ECO:0000256" key="1">
    <source>
        <dbReference type="ARBA" id="ARBA00022741"/>
    </source>
</evidence>
<dbReference type="NCBIfam" id="TIGR00614">
    <property type="entry name" value="recQ_fam"/>
    <property type="match status" value="1"/>
</dbReference>
<feature type="domain" description="Helicase ATP-binding" evidence="8">
    <location>
        <begin position="24"/>
        <end position="191"/>
    </location>
</feature>
<dbReference type="Gene3D" id="3.40.50.300">
    <property type="entry name" value="P-loop containing nucleotide triphosphate hydrolases"/>
    <property type="match status" value="2"/>
</dbReference>
<dbReference type="Pfam" id="PF16124">
    <property type="entry name" value="RecQ_Zn_bind"/>
    <property type="match status" value="1"/>
</dbReference>
<evidence type="ECO:0000256" key="3">
    <source>
        <dbReference type="ARBA" id="ARBA00022806"/>
    </source>
</evidence>
<dbReference type="FunFam" id="3.40.50.300:FF:001389">
    <property type="entry name" value="ATP-dependent DNA helicase RecQ"/>
    <property type="match status" value="1"/>
</dbReference>
<dbReference type="PROSITE" id="PS00690">
    <property type="entry name" value="DEAH_ATP_HELICASE"/>
    <property type="match status" value="1"/>
</dbReference>
<dbReference type="PROSITE" id="PS51192">
    <property type="entry name" value="HELICASE_ATP_BIND_1"/>
    <property type="match status" value="1"/>
</dbReference>
<dbReference type="RefSeq" id="WP_087999385.1">
    <property type="nucleotide sequence ID" value="NZ_BMHB01000001.1"/>
</dbReference>
<dbReference type="GO" id="GO:0016787">
    <property type="term" value="F:hydrolase activity"/>
    <property type="evidence" value="ECO:0007669"/>
    <property type="project" value="UniProtKB-KW"/>
</dbReference>
<evidence type="ECO:0000256" key="4">
    <source>
        <dbReference type="ARBA" id="ARBA00022840"/>
    </source>
</evidence>
<dbReference type="Pfam" id="PF00271">
    <property type="entry name" value="Helicase_C"/>
    <property type="match status" value="1"/>
</dbReference>
<dbReference type="InterPro" id="IPR001650">
    <property type="entry name" value="Helicase_C-like"/>
</dbReference>
<proteinExistence type="predicted"/>
<dbReference type="CDD" id="cd17920">
    <property type="entry name" value="DEXHc_RecQ"/>
    <property type="match status" value="1"/>
</dbReference>
<keyword evidence="4" id="KW-0067">ATP-binding</keyword>
<keyword evidence="1" id="KW-0547">Nucleotide-binding</keyword>
<dbReference type="InterPro" id="IPR004589">
    <property type="entry name" value="DNA_helicase_ATP-dep_RecQ"/>
</dbReference>
<dbReference type="GO" id="GO:0043590">
    <property type="term" value="C:bacterial nucleoid"/>
    <property type="evidence" value="ECO:0007669"/>
    <property type="project" value="TreeGrafter"/>
</dbReference>